<dbReference type="Gene3D" id="2.60.120.200">
    <property type="match status" value="1"/>
</dbReference>
<feature type="transmembrane region" description="Helical" evidence="1">
    <location>
        <begin position="6"/>
        <end position="26"/>
    </location>
</feature>
<organism evidence="2">
    <name type="scientific">viral metagenome</name>
    <dbReference type="NCBI Taxonomy" id="1070528"/>
    <lineage>
        <taxon>unclassified sequences</taxon>
        <taxon>metagenomes</taxon>
        <taxon>organismal metagenomes</taxon>
    </lineage>
</organism>
<keyword evidence="1" id="KW-1133">Transmembrane helix</keyword>
<reference evidence="2" key="1">
    <citation type="journal article" date="2020" name="Nature">
        <title>Giant virus diversity and host interactions through global metagenomics.</title>
        <authorList>
            <person name="Schulz F."/>
            <person name="Roux S."/>
            <person name="Paez-Espino D."/>
            <person name="Jungbluth S."/>
            <person name="Walsh D.A."/>
            <person name="Denef V.J."/>
            <person name="McMahon K.D."/>
            <person name="Konstantinidis K.T."/>
            <person name="Eloe-Fadrosh E.A."/>
            <person name="Kyrpides N.C."/>
            <person name="Woyke T."/>
        </authorList>
    </citation>
    <scope>NUCLEOTIDE SEQUENCE</scope>
    <source>
        <strain evidence="2">GVMAG-M-3300025695-21</strain>
    </source>
</reference>
<proteinExistence type="predicted"/>
<dbReference type="AlphaFoldDB" id="A0A6C0J652"/>
<sequence length="332" mass="37426">MDTSLIQIIIALIIVILMGYISYNIYTIEFEKLLKGSNTLKKETSIFNGIVDFYSNSDLKSNTFDISADNYLDISPSINQQGGAEYSYNFWLYLDKSKLKGNKDSILLLKGNKDILVNTNKTLNCSSDSDKTIMIKNPLVRLSPKGDGIAVEYNNIVTIDSYQDINKIKSCDLADKTVWKNKNGNLLGVYDLDLDKKWFMITIVMKEVSAPDNILFNNKASSKIYVNGALISDKNVETIYNDKIYSATFKNNKAPLYVNPSYGTDNIYAEKPTEADTIKMADLKYYNYSLSGDEVTKIYNYGFTKSTYNPPLNTKKMVVSNKNSGNSLIKDL</sequence>
<accession>A0A6C0J652</accession>
<keyword evidence="1" id="KW-0472">Membrane</keyword>
<evidence type="ECO:0000256" key="1">
    <source>
        <dbReference type="SAM" id="Phobius"/>
    </source>
</evidence>
<keyword evidence="1" id="KW-0812">Transmembrane</keyword>
<name>A0A6C0J652_9ZZZZ</name>
<evidence type="ECO:0000313" key="2">
    <source>
        <dbReference type="EMBL" id="QHT99123.1"/>
    </source>
</evidence>
<protein>
    <submittedName>
        <fullName evidence="2">Uncharacterized protein</fullName>
    </submittedName>
</protein>
<dbReference type="EMBL" id="MN740303">
    <property type="protein sequence ID" value="QHT99123.1"/>
    <property type="molecule type" value="Genomic_DNA"/>
</dbReference>